<organism evidence="3">
    <name type="scientific">Anisakis simplex</name>
    <name type="common">Herring worm</name>
    <dbReference type="NCBI Taxonomy" id="6269"/>
    <lineage>
        <taxon>Eukaryota</taxon>
        <taxon>Metazoa</taxon>
        <taxon>Ecdysozoa</taxon>
        <taxon>Nematoda</taxon>
        <taxon>Chromadorea</taxon>
        <taxon>Rhabditida</taxon>
        <taxon>Spirurina</taxon>
        <taxon>Ascaridomorpha</taxon>
        <taxon>Ascaridoidea</taxon>
        <taxon>Anisakidae</taxon>
        <taxon>Anisakis</taxon>
        <taxon>Anisakis simplex complex</taxon>
    </lineage>
</organism>
<reference evidence="1 2" key="2">
    <citation type="submission" date="2018-11" db="EMBL/GenBank/DDBJ databases">
        <authorList>
            <consortium name="Pathogen Informatics"/>
        </authorList>
    </citation>
    <scope>NUCLEOTIDE SEQUENCE [LARGE SCALE GENOMIC DNA]</scope>
</reference>
<gene>
    <name evidence="1" type="ORF">ASIM_LOCUS7736</name>
</gene>
<proteinExistence type="predicted"/>
<dbReference type="Proteomes" id="UP000267096">
    <property type="component" value="Unassembled WGS sequence"/>
</dbReference>
<accession>A0A0M3JK10</accession>
<evidence type="ECO:0000313" key="2">
    <source>
        <dbReference type="Proteomes" id="UP000267096"/>
    </source>
</evidence>
<reference evidence="3" key="1">
    <citation type="submission" date="2017-02" db="UniProtKB">
        <authorList>
            <consortium name="WormBaseParasite"/>
        </authorList>
    </citation>
    <scope>IDENTIFICATION</scope>
</reference>
<evidence type="ECO:0000313" key="1">
    <source>
        <dbReference type="EMBL" id="VDK29938.1"/>
    </source>
</evidence>
<sequence>MRLLRLSYVLGCRSSGYPGLTLLVLCAFEVLVERGRARNDAKRTGNELERFSTADIRTELFLGNGTVALG</sequence>
<evidence type="ECO:0000313" key="3">
    <source>
        <dbReference type="WBParaSite" id="ASIM_0000798201-mRNA-1"/>
    </source>
</evidence>
<dbReference type="EMBL" id="UYRR01019382">
    <property type="protein sequence ID" value="VDK29938.1"/>
    <property type="molecule type" value="Genomic_DNA"/>
</dbReference>
<protein>
    <submittedName>
        <fullName evidence="3">Secreted protein</fullName>
    </submittedName>
</protein>
<dbReference type="AlphaFoldDB" id="A0A0M3JK10"/>
<name>A0A0M3JK10_ANISI</name>
<keyword evidence="2" id="KW-1185">Reference proteome</keyword>
<dbReference type="WBParaSite" id="ASIM_0000798201-mRNA-1">
    <property type="protein sequence ID" value="ASIM_0000798201-mRNA-1"/>
    <property type="gene ID" value="ASIM_0000798201"/>
</dbReference>